<dbReference type="InterPro" id="IPR033140">
    <property type="entry name" value="Lipase_GDXG_put_SER_AS"/>
</dbReference>
<dbReference type="GO" id="GO:0016787">
    <property type="term" value="F:hydrolase activity"/>
    <property type="evidence" value="ECO:0007669"/>
    <property type="project" value="UniProtKB-KW"/>
</dbReference>
<dbReference type="PANTHER" id="PTHR48081:SF25">
    <property type="entry name" value="PUTATIVE (AFU_ORTHOLOGUE AFUA_3G11560)-RELATED"/>
    <property type="match status" value="1"/>
</dbReference>
<keyword evidence="2 5" id="KW-0378">Hydrolase</keyword>
<reference evidence="5" key="1">
    <citation type="journal article" date="2020" name="Stud. Mycol.">
        <title>101 Dothideomycetes genomes: a test case for predicting lifestyles and emergence of pathogens.</title>
        <authorList>
            <person name="Haridas S."/>
            <person name="Albert R."/>
            <person name="Binder M."/>
            <person name="Bloem J."/>
            <person name="Labutti K."/>
            <person name="Salamov A."/>
            <person name="Andreopoulos B."/>
            <person name="Baker S."/>
            <person name="Barry K."/>
            <person name="Bills G."/>
            <person name="Bluhm B."/>
            <person name="Cannon C."/>
            <person name="Castanera R."/>
            <person name="Culley D."/>
            <person name="Daum C."/>
            <person name="Ezra D."/>
            <person name="Gonzalez J."/>
            <person name="Henrissat B."/>
            <person name="Kuo A."/>
            <person name="Liang C."/>
            <person name="Lipzen A."/>
            <person name="Lutzoni F."/>
            <person name="Magnuson J."/>
            <person name="Mondo S."/>
            <person name="Nolan M."/>
            <person name="Ohm R."/>
            <person name="Pangilinan J."/>
            <person name="Park H.-J."/>
            <person name="Ramirez L."/>
            <person name="Alfaro M."/>
            <person name="Sun H."/>
            <person name="Tritt A."/>
            <person name="Yoshinaga Y."/>
            <person name="Zwiers L.-H."/>
            <person name="Turgeon B."/>
            <person name="Goodwin S."/>
            <person name="Spatafora J."/>
            <person name="Crous P."/>
            <person name="Grigoriev I."/>
        </authorList>
    </citation>
    <scope>NUCLEOTIDE SEQUENCE</scope>
    <source>
        <strain evidence="5">CBS 473.64</strain>
    </source>
</reference>
<dbReference type="Pfam" id="PF07859">
    <property type="entry name" value="Abhydrolase_3"/>
    <property type="match status" value="1"/>
</dbReference>
<evidence type="ECO:0000313" key="5">
    <source>
        <dbReference type="EMBL" id="KAF2645153.1"/>
    </source>
</evidence>
<dbReference type="InterPro" id="IPR029058">
    <property type="entry name" value="AB_hydrolase_fold"/>
</dbReference>
<evidence type="ECO:0000256" key="3">
    <source>
        <dbReference type="PROSITE-ProRule" id="PRU10038"/>
    </source>
</evidence>
<comment type="similarity">
    <text evidence="1">Belongs to the 'GDXG' lipolytic enzyme family.</text>
</comment>
<dbReference type="PROSITE" id="PS01174">
    <property type="entry name" value="LIPASE_GDXG_SER"/>
    <property type="match status" value="1"/>
</dbReference>
<keyword evidence="6" id="KW-1185">Reference proteome</keyword>
<sequence length="499" mass="54476">MESSPSAILRLLIPKTPFILKTAVAHSLSLSHTSAKWDLRTELTVKILRDMLGPKAKPSSIEKNQKLTTKDPGVKGSVWVSKVQFPEEGAEDEVRRTVLRAVEELCMSEGSEKETWTEPASRPLEAEWTGYRAGVNDNTLEPPNLSEADKYANILKETTSRVTVLYFHGGAMYLLDPSTYRNVTGRIAQETGGRVFNVRYRLAPQNPFPAALLDAFTAYLGLLYPPAGAPHAPVPASEIVFAGDSAGGMLCTALLQLLLQIHRSHNTNTNATNDTASSKLPQVKWQGTNVPIPLPAGLALTSPWLDTTRSLPSITSLAHYDYLPTPAQTRNMSFIPDAAWPATPPRVDLYSEGSALLHPLVSPLMARDWSGAPPVFFSVGEEMLRDEDAVVAKRMHAQGVSVVWKEFEAMPHVFAAMLGHLGAAGLHYGEMAAFCRDVVEGGIQSSAEFIRAKSLVREKKEVGEITQLSDEEVWDLCKKGKDAIVKKDGDAALEAKPML</sequence>
<name>A0A6A6SEL9_9PLEO</name>
<evidence type="ECO:0000256" key="1">
    <source>
        <dbReference type="ARBA" id="ARBA00010515"/>
    </source>
</evidence>
<organism evidence="5 6">
    <name type="scientific">Massarina eburnea CBS 473.64</name>
    <dbReference type="NCBI Taxonomy" id="1395130"/>
    <lineage>
        <taxon>Eukaryota</taxon>
        <taxon>Fungi</taxon>
        <taxon>Dikarya</taxon>
        <taxon>Ascomycota</taxon>
        <taxon>Pezizomycotina</taxon>
        <taxon>Dothideomycetes</taxon>
        <taxon>Pleosporomycetidae</taxon>
        <taxon>Pleosporales</taxon>
        <taxon>Massarineae</taxon>
        <taxon>Massarinaceae</taxon>
        <taxon>Massarina</taxon>
    </lineage>
</organism>
<evidence type="ECO:0000313" key="6">
    <source>
        <dbReference type="Proteomes" id="UP000799753"/>
    </source>
</evidence>
<accession>A0A6A6SEL9</accession>
<dbReference type="AlphaFoldDB" id="A0A6A6SEL9"/>
<dbReference type="InterPro" id="IPR050300">
    <property type="entry name" value="GDXG_lipolytic_enzyme"/>
</dbReference>
<dbReference type="OrthoDB" id="5354320at2759"/>
<protein>
    <submittedName>
        <fullName evidence="5">Acetyl-hydrolase</fullName>
    </submittedName>
</protein>
<evidence type="ECO:0000256" key="2">
    <source>
        <dbReference type="ARBA" id="ARBA00022801"/>
    </source>
</evidence>
<dbReference type="PANTHER" id="PTHR48081">
    <property type="entry name" value="AB HYDROLASE SUPERFAMILY PROTEIN C4A8.06C"/>
    <property type="match status" value="1"/>
</dbReference>
<dbReference type="SUPFAM" id="SSF53474">
    <property type="entry name" value="alpha/beta-Hydrolases"/>
    <property type="match status" value="1"/>
</dbReference>
<gene>
    <name evidence="5" type="ORF">P280DRAFT_466390</name>
</gene>
<dbReference type="Proteomes" id="UP000799753">
    <property type="component" value="Unassembled WGS sequence"/>
</dbReference>
<feature type="domain" description="Alpha/beta hydrolase fold-3" evidence="4">
    <location>
        <begin position="164"/>
        <end position="415"/>
    </location>
</feature>
<dbReference type="InterPro" id="IPR013094">
    <property type="entry name" value="AB_hydrolase_3"/>
</dbReference>
<proteinExistence type="inferred from homology"/>
<feature type="active site" evidence="3">
    <location>
        <position position="245"/>
    </location>
</feature>
<dbReference type="EMBL" id="MU006778">
    <property type="protein sequence ID" value="KAF2645153.1"/>
    <property type="molecule type" value="Genomic_DNA"/>
</dbReference>
<dbReference type="Gene3D" id="3.40.50.1820">
    <property type="entry name" value="alpha/beta hydrolase"/>
    <property type="match status" value="1"/>
</dbReference>
<evidence type="ECO:0000259" key="4">
    <source>
        <dbReference type="Pfam" id="PF07859"/>
    </source>
</evidence>